<keyword evidence="2" id="KW-0964">Secreted</keyword>
<gene>
    <name evidence="7" type="primary">PPAE</name>
    <name evidence="7" type="ORF">TNCT_52481</name>
</gene>
<dbReference type="PANTHER" id="PTHR24258">
    <property type="entry name" value="SERINE PROTEASE-RELATED"/>
    <property type="match status" value="1"/>
</dbReference>
<evidence type="ECO:0000256" key="1">
    <source>
        <dbReference type="ARBA" id="ARBA00004613"/>
    </source>
</evidence>
<organism evidence="7 8">
    <name type="scientific">Trichonephila clavata</name>
    <name type="common">Joro spider</name>
    <name type="synonym">Nephila clavata</name>
    <dbReference type="NCBI Taxonomy" id="2740835"/>
    <lineage>
        <taxon>Eukaryota</taxon>
        <taxon>Metazoa</taxon>
        <taxon>Ecdysozoa</taxon>
        <taxon>Arthropoda</taxon>
        <taxon>Chelicerata</taxon>
        <taxon>Arachnida</taxon>
        <taxon>Araneae</taxon>
        <taxon>Araneomorphae</taxon>
        <taxon>Entelegynae</taxon>
        <taxon>Araneoidea</taxon>
        <taxon>Nephilidae</taxon>
        <taxon>Trichonephila</taxon>
    </lineage>
</organism>
<evidence type="ECO:0000259" key="6">
    <source>
        <dbReference type="PROSITE" id="PS50240"/>
    </source>
</evidence>
<dbReference type="Gene3D" id="2.40.10.10">
    <property type="entry name" value="Trypsin-like serine proteases"/>
    <property type="match status" value="1"/>
</dbReference>
<feature type="domain" description="Peptidase S1" evidence="6">
    <location>
        <begin position="1"/>
        <end position="98"/>
    </location>
</feature>
<evidence type="ECO:0000256" key="5">
    <source>
        <dbReference type="ARBA" id="ARBA00023180"/>
    </source>
</evidence>
<keyword evidence="5" id="KW-0325">Glycoprotein</keyword>
<proteinExistence type="predicted"/>
<keyword evidence="8" id="KW-1185">Reference proteome</keyword>
<protein>
    <submittedName>
        <fullName evidence="7">Phenoloxidase-activating enzyme</fullName>
    </submittedName>
</protein>
<dbReference type="GO" id="GO:0004252">
    <property type="term" value="F:serine-type endopeptidase activity"/>
    <property type="evidence" value="ECO:0007669"/>
    <property type="project" value="InterPro"/>
</dbReference>
<evidence type="ECO:0000256" key="3">
    <source>
        <dbReference type="ARBA" id="ARBA00022729"/>
    </source>
</evidence>
<dbReference type="Pfam" id="PF00089">
    <property type="entry name" value="Trypsin"/>
    <property type="match status" value="1"/>
</dbReference>
<dbReference type="FunFam" id="2.40.10.10:FF:000054">
    <property type="entry name" value="Complement C1r subcomponent"/>
    <property type="match status" value="1"/>
</dbReference>
<dbReference type="GO" id="GO:0005576">
    <property type="term" value="C:extracellular region"/>
    <property type="evidence" value="ECO:0007669"/>
    <property type="project" value="UniProtKB-SubCell"/>
</dbReference>
<sequence length="109" mass="12174">MKEVALQVVDNYKCEEMLRKTRLGRFFQLHEGFLCAGGEYGLDSCKGDGGGPLVCYRKDKSYALAGLVSWGIDCGQPGVPGVYVKTQKYLDWISKNTGVSLQEYWPKKV</sequence>
<evidence type="ECO:0000313" key="8">
    <source>
        <dbReference type="Proteomes" id="UP000887116"/>
    </source>
</evidence>
<dbReference type="Proteomes" id="UP000887116">
    <property type="component" value="Unassembled WGS sequence"/>
</dbReference>
<dbReference type="InterPro" id="IPR043504">
    <property type="entry name" value="Peptidase_S1_PA_chymotrypsin"/>
</dbReference>
<reference evidence="7" key="1">
    <citation type="submission" date="2020-07" db="EMBL/GenBank/DDBJ databases">
        <title>Multicomponent nature underlies the extraordinary mechanical properties of spider dragline silk.</title>
        <authorList>
            <person name="Kono N."/>
            <person name="Nakamura H."/>
            <person name="Mori M."/>
            <person name="Yoshida Y."/>
            <person name="Ohtoshi R."/>
            <person name="Malay A.D."/>
            <person name="Moran D.A.P."/>
            <person name="Tomita M."/>
            <person name="Numata K."/>
            <person name="Arakawa K."/>
        </authorList>
    </citation>
    <scope>NUCLEOTIDE SEQUENCE</scope>
</reference>
<name>A0A8X6H4S3_TRICU</name>
<dbReference type="GO" id="GO:0006508">
    <property type="term" value="P:proteolysis"/>
    <property type="evidence" value="ECO:0007669"/>
    <property type="project" value="InterPro"/>
</dbReference>
<dbReference type="EMBL" id="BMAO01027194">
    <property type="protein sequence ID" value="GFR15140.1"/>
    <property type="molecule type" value="Genomic_DNA"/>
</dbReference>
<comment type="caution">
    <text evidence="7">The sequence shown here is derived from an EMBL/GenBank/DDBJ whole genome shotgun (WGS) entry which is preliminary data.</text>
</comment>
<dbReference type="InterPro" id="IPR009003">
    <property type="entry name" value="Peptidase_S1_PA"/>
</dbReference>
<dbReference type="InterPro" id="IPR001254">
    <property type="entry name" value="Trypsin_dom"/>
</dbReference>
<dbReference type="SUPFAM" id="SSF50494">
    <property type="entry name" value="Trypsin-like serine proteases"/>
    <property type="match status" value="1"/>
</dbReference>
<comment type="subcellular location">
    <subcellularLocation>
        <location evidence="1">Secreted</location>
    </subcellularLocation>
</comment>
<evidence type="ECO:0000256" key="4">
    <source>
        <dbReference type="ARBA" id="ARBA00023157"/>
    </source>
</evidence>
<accession>A0A8X6H4S3</accession>
<keyword evidence="4" id="KW-1015">Disulfide bond</keyword>
<dbReference type="PROSITE" id="PS50240">
    <property type="entry name" value="TRYPSIN_DOM"/>
    <property type="match status" value="1"/>
</dbReference>
<keyword evidence="3" id="KW-0732">Signal</keyword>
<evidence type="ECO:0000256" key="2">
    <source>
        <dbReference type="ARBA" id="ARBA00022525"/>
    </source>
</evidence>
<evidence type="ECO:0000313" key="7">
    <source>
        <dbReference type="EMBL" id="GFR15140.1"/>
    </source>
</evidence>
<dbReference type="AlphaFoldDB" id="A0A8X6H4S3"/>
<dbReference type="OrthoDB" id="6406976at2759"/>